<sequence length="215" mass="23518">MSLPLLRRPPPPLPARPTAIYDFRPGANPGVLTDVSGNGYNLPLSGASTWVSTGLRFEGGRATANSIPARTERTMIAVYTMPDVMPNDWQIIFRDAGASYMGLRPAGTPINTFDASGSQRILEASVRPIRARETVFHALSVGEGSQFSVVSHQPELKANWTSLTRLTPVYIGADFGVFTGTLHYLLMYDRALTRSEVAAAQIRLRRILATRGVRF</sequence>
<evidence type="ECO:0008006" key="2">
    <source>
        <dbReference type="Google" id="ProtNLM"/>
    </source>
</evidence>
<dbReference type="EMBL" id="CP149782">
    <property type="protein sequence ID" value="WYF45005.1"/>
    <property type="molecule type" value="Genomic_DNA"/>
</dbReference>
<dbReference type="RefSeq" id="WP_339096177.1">
    <property type="nucleotide sequence ID" value="NZ_CP149782.1"/>
</dbReference>
<accession>A0AAU6Q3P2</accession>
<reference evidence="1" key="1">
    <citation type="submission" date="2024-03" db="EMBL/GenBank/DDBJ databases">
        <title>Deinococcus weizhi sp. nov., isolated from human skin.</title>
        <authorList>
            <person name="Wei Z."/>
            <person name="Tian F."/>
            <person name="Yang C."/>
            <person name="Xin L.T."/>
            <person name="Wen Z.J."/>
            <person name="Lan K.C."/>
            <person name="Yu L."/>
            <person name="Zhe W."/>
            <person name="Dan F.D."/>
            <person name="Jun W."/>
            <person name="Rui Z."/>
            <person name="Yong X.J."/>
            <person name="Ting Y."/>
            <person name="Wei X."/>
            <person name="Xu Z.G."/>
            <person name="Xin Z."/>
            <person name="Dong F.G."/>
            <person name="Ni X.M."/>
            <person name="Zheng M.G."/>
            <person name="Chun Y."/>
            <person name="Qian W.X."/>
        </authorList>
    </citation>
    <scope>NUCLEOTIDE SEQUENCE</scope>
    <source>
        <strain evidence="1">VB142</strain>
    </source>
</reference>
<proteinExistence type="predicted"/>
<protein>
    <recommendedName>
        <fullName evidence="2">LamG domain-containing protein</fullName>
    </recommendedName>
</protein>
<gene>
    <name evidence="1" type="ORF">WDJ50_02490</name>
</gene>
<name>A0AAU6Q3P2_9DEIO</name>
<evidence type="ECO:0000313" key="1">
    <source>
        <dbReference type="EMBL" id="WYF45005.1"/>
    </source>
</evidence>
<organism evidence="1">
    <name type="scientific">Deinococcus sp. VB142</name>
    <dbReference type="NCBI Taxonomy" id="3112952"/>
    <lineage>
        <taxon>Bacteria</taxon>
        <taxon>Thermotogati</taxon>
        <taxon>Deinococcota</taxon>
        <taxon>Deinococci</taxon>
        <taxon>Deinococcales</taxon>
        <taxon>Deinococcaceae</taxon>
        <taxon>Deinococcus</taxon>
    </lineage>
</organism>
<dbReference type="SUPFAM" id="SSF49899">
    <property type="entry name" value="Concanavalin A-like lectins/glucanases"/>
    <property type="match status" value="1"/>
</dbReference>
<dbReference type="InterPro" id="IPR013320">
    <property type="entry name" value="ConA-like_dom_sf"/>
</dbReference>
<dbReference type="AlphaFoldDB" id="A0AAU6Q3P2"/>